<dbReference type="EMBL" id="AJXU01000044">
    <property type="protein sequence ID" value="EIL88834.1"/>
    <property type="molecule type" value="Genomic_DNA"/>
</dbReference>
<comment type="caution">
    <text evidence="1">The sequence shown here is derived from an EMBL/GenBank/DDBJ whole genome shotgun (WGS) entry which is preliminary data.</text>
</comment>
<accession>I4VNP3</accession>
<organism evidence="1 2">
    <name type="scientific">Rhodanobacter fulvus Jip2</name>
    <dbReference type="NCBI Taxonomy" id="1163408"/>
    <lineage>
        <taxon>Bacteria</taxon>
        <taxon>Pseudomonadati</taxon>
        <taxon>Pseudomonadota</taxon>
        <taxon>Gammaproteobacteria</taxon>
        <taxon>Lysobacterales</taxon>
        <taxon>Rhodanobacteraceae</taxon>
        <taxon>Rhodanobacter</taxon>
    </lineage>
</organism>
<dbReference type="STRING" id="1163408.UU9_11340"/>
<proteinExistence type="predicted"/>
<reference evidence="1 2" key="1">
    <citation type="journal article" date="2012" name="J. Bacteriol.">
        <title>Genome sequences for six rhodanobacter strains, isolated from soils and the terrestrial subsurface, with variable denitrification capabilities.</title>
        <authorList>
            <person name="Kostka J.E."/>
            <person name="Green S.J."/>
            <person name="Rishishwar L."/>
            <person name="Prakash O."/>
            <person name="Katz L.S."/>
            <person name="Marino-Ramirez L."/>
            <person name="Jordan I.K."/>
            <person name="Munk C."/>
            <person name="Ivanova N."/>
            <person name="Mikhailova N."/>
            <person name="Watson D.B."/>
            <person name="Brown S.D."/>
            <person name="Palumbo A.V."/>
            <person name="Brooks S.C."/>
        </authorList>
    </citation>
    <scope>NUCLEOTIDE SEQUENCE [LARGE SCALE GENOMIC DNA]</scope>
    <source>
        <strain evidence="2">Jip2T</strain>
    </source>
</reference>
<dbReference type="AlphaFoldDB" id="I4VNP3"/>
<dbReference type="PATRIC" id="fig|1163408.3.peg.2320"/>
<evidence type="ECO:0000313" key="1">
    <source>
        <dbReference type="EMBL" id="EIL88834.1"/>
    </source>
</evidence>
<protein>
    <recommendedName>
        <fullName evidence="3">Membrane protein insertion efficiency factor YidD</fullName>
    </recommendedName>
</protein>
<evidence type="ECO:0000313" key="2">
    <source>
        <dbReference type="Proteomes" id="UP000004210"/>
    </source>
</evidence>
<sequence>MTGWRLLRCQPLCTGGEDPVPEHFHLARCRSHDHTDPR</sequence>
<gene>
    <name evidence="1" type="ORF">UU9_11340</name>
</gene>
<name>I4VNP3_9GAMM</name>
<dbReference type="Proteomes" id="UP000004210">
    <property type="component" value="Unassembled WGS sequence"/>
</dbReference>
<keyword evidence="2" id="KW-1185">Reference proteome</keyword>
<evidence type="ECO:0008006" key="3">
    <source>
        <dbReference type="Google" id="ProtNLM"/>
    </source>
</evidence>